<dbReference type="AlphaFoldDB" id="A0A8K0WNZ6"/>
<dbReference type="EMBL" id="JAGPNK010000009">
    <property type="protein sequence ID" value="KAH7313515.1"/>
    <property type="molecule type" value="Genomic_DNA"/>
</dbReference>
<evidence type="ECO:0000256" key="4">
    <source>
        <dbReference type="SAM" id="MobiDB-lite"/>
    </source>
</evidence>
<dbReference type="GO" id="GO:0016603">
    <property type="term" value="F:glutaminyl-peptide cyclotransferase activity"/>
    <property type="evidence" value="ECO:0007669"/>
    <property type="project" value="InterPro"/>
</dbReference>
<dbReference type="EC" id="3.4.-.-" evidence="3"/>
<dbReference type="CDD" id="cd03880">
    <property type="entry name" value="M28_QC_like"/>
    <property type="match status" value="1"/>
</dbReference>
<gene>
    <name evidence="6" type="ORF">B0I35DRAFT_355692</name>
</gene>
<dbReference type="InterPro" id="IPR037457">
    <property type="entry name" value="M28_QC"/>
</dbReference>
<dbReference type="PANTHER" id="PTHR12283">
    <property type="entry name" value="GLUTAMINYL-PEPTIDE CYCLOTRANSFERASE"/>
    <property type="match status" value="1"/>
</dbReference>
<evidence type="ECO:0000259" key="5">
    <source>
        <dbReference type="Pfam" id="PF04389"/>
    </source>
</evidence>
<feature type="signal peptide" evidence="3">
    <location>
        <begin position="1"/>
        <end position="22"/>
    </location>
</feature>
<dbReference type="InterPro" id="IPR040234">
    <property type="entry name" value="QC/QCL"/>
</dbReference>
<dbReference type="FunFam" id="3.40.630.10:FF:000074">
    <property type="entry name" value="Peptide hydrolase"/>
    <property type="match status" value="1"/>
</dbReference>
<name>A0A8K0WNZ6_9HYPO</name>
<dbReference type="Pfam" id="PF04389">
    <property type="entry name" value="Peptidase_M28"/>
    <property type="match status" value="1"/>
</dbReference>
<sequence>MPRRGNLVALAGLLVSWACAAAALTALSDDDLRNLPSPGSEFDIDNGALLAPILIPRVSGTEGNFKVQRHFVDFFKKELPDWEILWQNSTSTTPVTGDKQVPFSNLIIRRDPPESPAGDVGRLTLVAHYDSKYSPTGFVGAVDSAAPCAMLMFAAKAIDEALTAKWKAMKESGDDMLQQPEGVQILFLDGEEAFRTWTSTDSLYGSRSLAEQWDGEFHAAMSAYRTPLDSISLFVLLDLLGSADPVVPSYFLTTNWAYSNMGSLEQRMRKLGLLEAKPRNPFLPEAGQDIKHFGRGYIEDDHVPFMKRGVEILHIIPSPFPDVWHKMEDDGEHLDLPTVRDWAKIVTAFTVEWMDLKDHMPKRAVKPEKRSETTGSVHSKRTEL</sequence>
<protein>
    <recommendedName>
        <fullName evidence="3">Peptide hydrolase</fullName>
        <ecNumber evidence="3">3.4.-.-</ecNumber>
    </recommendedName>
</protein>
<evidence type="ECO:0000256" key="3">
    <source>
        <dbReference type="RuleBase" id="RU361240"/>
    </source>
</evidence>
<evidence type="ECO:0000313" key="6">
    <source>
        <dbReference type="EMBL" id="KAH7313515.1"/>
    </source>
</evidence>
<dbReference type="PANTHER" id="PTHR12283:SF2">
    <property type="entry name" value="PEPTIDE HYDROLASE"/>
    <property type="match status" value="1"/>
</dbReference>
<dbReference type="Gene3D" id="3.40.630.10">
    <property type="entry name" value="Zn peptidases"/>
    <property type="match status" value="1"/>
</dbReference>
<keyword evidence="1" id="KW-0808">Transferase</keyword>
<comment type="similarity">
    <text evidence="3">Belongs to the peptidase M28 family.</text>
</comment>
<keyword evidence="2" id="KW-0012">Acyltransferase</keyword>
<organism evidence="6 7">
    <name type="scientific">Stachybotrys elegans</name>
    <dbReference type="NCBI Taxonomy" id="80388"/>
    <lineage>
        <taxon>Eukaryota</taxon>
        <taxon>Fungi</taxon>
        <taxon>Dikarya</taxon>
        <taxon>Ascomycota</taxon>
        <taxon>Pezizomycotina</taxon>
        <taxon>Sordariomycetes</taxon>
        <taxon>Hypocreomycetidae</taxon>
        <taxon>Hypocreales</taxon>
        <taxon>Stachybotryaceae</taxon>
        <taxon>Stachybotrys</taxon>
    </lineage>
</organism>
<evidence type="ECO:0000256" key="1">
    <source>
        <dbReference type="ARBA" id="ARBA00022679"/>
    </source>
</evidence>
<feature type="region of interest" description="Disordered" evidence="4">
    <location>
        <begin position="362"/>
        <end position="384"/>
    </location>
</feature>
<keyword evidence="3" id="KW-0732">Signal</keyword>
<dbReference type="GO" id="GO:0008233">
    <property type="term" value="F:peptidase activity"/>
    <property type="evidence" value="ECO:0007669"/>
    <property type="project" value="UniProtKB-KW"/>
</dbReference>
<keyword evidence="3" id="KW-0378">Hydrolase</keyword>
<accession>A0A8K0WNZ6</accession>
<dbReference type="SUPFAM" id="SSF53187">
    <property type="entry name" value="Zn-dependent exopeptidases"/>
    <property type="match status" value="1"/>
</dbReference>
<proteinExistence type="inferred from homology"/>
<reference evidence="6" key="1">
    <citation type="journal article" date="2021" name="Nat. Commun.">
        <title>Genetic determinants of endophytism in the Arabidopsis root mycobiome.</title>
        <authorList>
            <person name="Mesny F."/>
            <person name="Miyauchi S."/>
            <person name="Thiergart T."/>
            <person name="Pickel B."/>
            <person name="Atanasova L."/>
            <person name="Karlsson M."/>
            <person name="Huettel B."/>
            <person name="Barry K.W."/>
            <person name="Haridas S."/>
            <person name="Chen C."/>
            <person name="Bauer D."/>
            <person name="Andreopoulos W."/>
            <person name="Pangilinan J."/>
            <person name="LaButti K."/>
            <person name="Riley R."/>
            <person name="Lipzen A."/>
            <person name="Clum A."/>
            <person name="Drula E."/>
            <person name="Henrissat B."/>
            <person name="Kohler A."/>
            <person name="Grigoriev I.V."/>
            <person name="Martin F.M."/>
            <person name="Hacquard S."/>
        </authorList>
    </citation>
    <scope>NUCLEOTIDE SEQUENCE</scope>
    <source>
        <strain evidence="6">MPI-CAGE-CH-0235</strain>
    </source>
</reference>
<feature type="chain" id="PRO_5035489462" description="Peptide hydrolase" evidence="3">
    <location>
        <begin position="23"/>
        <end position="384"/>
    </location>
</feature>
<dbReference type="GO" id="GO:0006508">
    <property type="term" value="P:proteolysis"/>
    <property type="evidence" value="ECO:0007669"/>
    <property type="project" value="UniProtKB-KW"/>
</dbReference>
<comment type="caution">
    <text evidence="6">The sequence shown here is derived from an EMBL/GenBank/DDBJ whole genome shotgun (WGS) entry which is preliminary data.</text>
</comment>
<keyword evidence="3" id="KW-0862">Zinc</keyword>
<dbReference type="OrthoDB" id="3907302at2759"/>
<evidence type="ECO:0000313" key="7">
    <source>
        <dbReference type="Proteomes" id="UP000813444"/>
    </source>
</evidence>
<keyword evidence="3" id="KW-0479">Metal-binding</keyword>
<feature type="compositionally biased region" description="Basic and acidic residues" evidence="4">
    <location>
        <begin position="362"/>
        <end position="372"/>
    </location>
</feature>
<keyword evidence="7" id="KW-1185">Reference proteome</keyword>
<evidence type="ECO:0000256" key="2">
    <source>
        <dbReference type="ARBA" id="ARBA00023315"/>
    </source>
</evidence>
<feature type="domain" description="Peptidase M28" evidence="5">
    <location>
        <begin position="121"/>
        <end position="349"/>
    </location>
</feature>
<dbReference type="InterPro" id="IPR007484">
    <property type="entry name" value="Peptidase_M28"/>
</dbReference>
<dbReference type="Proteomes" id="UP000813444">
    <property type="component" value="Unassembled WGS sequence"/>
</dbReference>
<dbReference type="GO" id="GO:0008270">
    <property type="term" value="F:zinc ion binding"/>
    <property type="evidence" value="ECO:0007669"/>
    <property type="project" value="TreeGrafter"/>
</dbReference>
<keyword evidence="3" id="KW-0645">Protease</keyword>